<protein>
    <submittedName>
        <fullName evidence="2">Glycerol-3-phosphate cytidylyltransferase</fullName>
    </submittedName>
</protein>
<name>A0A2T6CDA0_9RHOB</name>
<dbReference type="GO" id="GO:0016779">
    <property type="term" value="F:nucleotidyltransferase activity"/>
    <property type="evidence" value="ECO:0007669"/>
    <property type="project" value="UniProtKB-KW"/>
</dbReference>
<dbReference type="SUPFAM" id="SSF52374">
    <property type="entry name" value="Nucleotidylyl transferase"/>
    <property type="match status" value="1"/>
</dbReference>
<dbReference type="Proteomes" id="UP000244092">
    <property type="component" value="Unassembled WGS sequence"/>
</dbReference>
<evidence type="ECO:0000313" key="2">
    <source>
        <dbReference type="EMBL" id="PTX73489.1"/>
    </source>
</evidence>
<dbReference type="InterPro" id="IPR014729">
    <property type="entry name" value="Rossmann-like_a/b/a_fold"/>
</dbReference>
<organism evidence="2 3">
    <name type="scientific">Sulfitobacter mediterraneus</name>
    <dbReference type="NCBI Taxonomy" id="83219"/>
    <lineage>
        <taxon>Bacteria</taxon>
        <taxon>Pseudomonadati</taxon>
        <taxon>Pseudomonadota</taxon>
        <taxon>Alphaproteobacteria</taxon>
        <taxon>Rhodobacterales</taxon>
        <taxon>Roseobacteraceae</taxon>
        <taxon>Sulfitobacter</taxon>
    </lineage>
</organism>
<reference evidence="2 3" key="1">
    <citation type="submission" date="2018-04" db="EMBL/GenBank/DDBJ databases">
        <title>Genomic Encyclopedia of Archaeal and Bacterial Type Strains, Phase II (KMG-II): from individual species to whole genera.</title>
        <authorList>
            <person name="Goeker M."/>
        </authorList>
    </citation>
    <scope>NUCLEOTIDE SEQUENCE [LARGE SCALE GENOMIC DNA]</scope>
    <source>
        <strain evidence="2 3">DSM 12244</strain>
    </source>
</reference>
<dbReference type="EMBL" id="QBKU01000007">
    <property type="protein sequence ID" value="PTX73489.1"/>
    <property type="molecule type" value="Genomic_DNA"/>
</dbReference>
<dbReference type="AlphaFoldDB" id="A0A2T6CDA0"/>
<evidence type="ECO:0000313" key="3">
    <source>
        <dbReference type="Proteomes" id="UP000244092"/>
    </source>
</evidence>
<accession>A0A2T6CDA0</accession>
<dbReference type="Gene3D" id="3.40.50.620">
    <property type="entry name" value="HUPs"/>
    <property type="match status" value="1"/>
</dbReference>
<proteinExistence type="predicted"/>
<comment type="caution">
    <text evidence="2">The sequence shown here is derived from an EMBL/GenBank/DDBJ whole genome shotgun (WGS) entry which is preliminary data.</text>
</comment>
<sequence length="135" mass="15016">MIKLRPARYRSVLTYGAYDTFGPDQIRFLQQLTRLGTDVIVGCRTDSFSAHCGLPCTRDFAQRRSMLESCRFVSKVIAQDSFAQIRTDIANHDICALIAAPNCAGPFEGLQDIAQILRHDGAEVSRFDNVMSLTA</sequence>
<dbReference type="InterPro" id="IPR004821">
    <property type="entry name" value="Cyt_trans-like"/>
</dbReference>
<keyword evidence="2" id="KW-0808">Transferase</keyword>
<keyword evidence="2" id="KW-0548">Nucleotidyltransferase</keyword>
<evidence type="ECO:0000259" key="1">
    <source>
        <dbReference type="Pfam" id="PF01467"/>
    </source>
</evidence>
<gene>
    <name evidence="2" type="ORF">C8N31_107192</name>
</gene>
<feature type="domain" description="Cytidyltransferase-like" evidence="1">
    <location>
        <begin position="14"/>
        <end position="121"/>
    </location>
</feature>
<dbReference type="RefSeq" id="WP_025046216.1">
    <property type="nucleotide sequence ID" value="NZ_QBKU01000007.1"/>
</dbReference>
<dbReference type="OrthoDB" id="9802794at2"/>
<dbReference type="Pfam" id="PF01467">
    <property type="entry name" value="CTP_transf_like"/>
    <property type="match status" value="1"/>
</dbReference>